<proteinExistence type="predicted"/>
<dbReference type="InterPro" id="IPR004375">
    <property type="entry name" value="NanQ/TabA/YiaL"/>
</dbReference>
<accession>A0A382FHX1</accession>
<name>A0A382FHX1_9ZZZZ</name>
<reference evidence="1" key="1">
    <citation type="submission" date="2018-05" db="EMBL/GenBank/DDBJ databases">
        <authorList>
            <person name="Lanie J.A."/>
            <person name="Ng W.-L."/>
            <person name="Kazmierczak K.M."/>
            <person name="Andrzejewski T.M."/>
            <person name="Davidsen T.M."/>
            <person name="Wayne K.J."/>
            <person name="Tettelin H."/>
            <person name="Glass J.I."/>
            <person name="Rusch D."/>
            <person name="Podicherti R."/>
            <person name="Tsui H.-C.T."/>
            <person name="Winkler M.E."/>
        </authorList>
    </citation>
    <scope>NUCLEOTIDE SEQUENCE</scope>
</reference>
<dbReference type="PANTHER" id="PTHR34986:SF1">
    <property type="entry name" value="PROTEIN YIAL"/>
    <property type="match status" value="1"/>
</dbReference>
<organism evidence="1">
    <name type="scientific">marine metagenome</name>
    <dbReference type="NCBI Taxonomy" id="408172"/>
    <lineage>
        <taxon>unclassified sequences</taxon>
        <taxon>metagenomes</taxon>
        <taxon>ecological metagenomes</taxon>
    </lineage>
</organism>
<dbReference type="AlphaFoldDB" id="A0A382FHX1"/>
<dbReference type="EMBL" id="UINC01049675">
    <property type="protein sequence ID" value="SVB61737.1"/>
    <property type="molecule type" value="Genomic_DNA"/>
</dbReference>
<dbReference type="InterPro" id="IPR037012">
    <property type="entry name" value="NanQ/TabA/YiaL_sf"/>
</dbReference>
<dbReference type="PANTHER" id="PTHR34986">
    <property type="entry name" value="EVOLVED BETA-GALACTOSIDASE SUBUNIT BETA"/>
    <property type="match status" value="1"/>
</dbReference>
<dbReference type="GO" id="GO:0005829">
    <property type="term" value="C:cytosol"/>
    <property type="evidence" value="ECO:0007669"/>
    <property type="project" value="TreeGrafter"/>
</dbReference>
<evidence type="ECO:0000313" key="1">
    <source>
        <dbReference type="EMBL" id="SVB61737.1"/>
    </source>
</evidence>
<dbReference type="NCBIfam" id="TIGR00022">
    <property type="entry name" value="YhcH/YjgK/YiaL family protein"/>
    <property type="match status" value="1"/>
</dbReference>
<sequence>MILDELTHAGLYHGIGPGFAQALEYLAETDLASMAPERYDLDGDNLFVMVQEYETKPKSEGFWEAHRAYADIQYVVHGDEHMGYAPTSSLKAGAYEADRDFLPLDGDGLFVPMTTGQFIILWPQDAHMPQMAVEAPAQVKKAVFKVKL</sequence>
<dbReference type="Gene3D" id="2.60.120.370">
    <property type="entry name" value="YhcH/YjgK/YiaL"/>
    <property type="match status" value="1"/>
</dbReference>
<evidence type="ECO:0008006" key="2">
    <source>
        <dbReference type="Google" id="ProtNLM"/>
    </source>
</evidence>
<dbReference type="Pfam" id="PF04074">
    <property type="entry name" value="DUF386"/>
    <property type="match status" value="1"/>
</dbReference>
<dbReference type="SUPFAM" id="SSF51197">
    <property type="entry name" value="Clavaminate synthase-like"/>
    <property type="match status" value="1"/>
</dbReference>
<protein>
    <recommendedName>
        <fullName evidence="2">YhcH/YjgK/YiaL family protein</fullName>
    </recommendedName>
</protein>
<gene>
    <name evidence="1" type="ORF">METZ01_LOCUS214591</name>
</gene>